<dbReference type="InterPro" id="IPR016024">
    <property type="entry name" value="ARM-type_fold"/>
</dbReference>
<dbReference type="Gene3D" id="1.25.10.10">
    <property type="entry name" value="Leucine-rich Repeat Variant"/>
    <property type="match status" value="1"/>
</dbReference>
<evidence type="ECO:0000256" key="1">
    <source>
        <dbReference type="PROSITE-ProRule" id="PRU00259"/>
    </source>
</evidence>
<dbReference type="PANTHER" id="PTHR15599:SF1">
    <property type="entry name" value="RADIAL SPOKE HEAD 14 HOMOLOG"/>
    <property type="match status" value="1"/>
</dbReference>
<name>F0WH86_9STRA</name>
<dbReference type="PROSITE" id="PS50176">
    <property type="entry name" value="ARM_REPEAT"/>
    <property type="match status" value="1"/>
</dbReference>
<dbReference type="AlphaFoldDB" id="F0WH86"/>
<gene>
    <name evidence="2" type="primary">AlNc14C98G5951</name>
    <name evidence="2" type="ORF">ALNC14_067440</name>
</gene>
<reference evidence="2" key="2">
    <citation type="submission" date="2011-02" db="EMBL/GenBank/DDBJ databases">
        <authorList>
            <person name="MacLean D."/>
        </authorList>
    </citation>
    <scope>NUCLEOTIDE SEQUENCE</scope>
</reference>
<dbReference type="InterPro" id="IPR000225">
    <property type="entry name" value="Armadillo"/>
</dbReference>
<dbReference type="InterPro" id="IPR011989">
    <property type="entry name" value="ARM-like"/>
</dbReference>
<protein>
    <submittedName>
        <fullName evidence="2">Uncharacterized protein AlNc14C98G5951</fullName>
    </submittedName>
</protein>
<dbReference type="EMBL" id="FR824143">
    <property type="protein sequence ID" value="CCA20601.1"/>
    <property type="molecule type" value="Genomic_DNA"/>
</dbReference>
<proteinExistence type="predicted"/>
<reference evidence="2" key="1">
    <citation type="journal article" date="2011" name="PLoS Biol.">
        <title>Gene gain and loss during evolution of obligate parasitism in the white rust pathogen of Arabidopsis thaliana.</title>
        <authorList>
            <person name="Kemen E."/>
            <person name="Gardiner A."/>
            <person name="Schultz-Larsen T."/>
            <person name="Kemen A.C."/>
            <person name="Balmuth A.L."/>
            <person name="Robert-Seilaniantz A."/>
            <person name="Bailey K."/>
            <person name="Holub E."/>
            <person name="Studholme D.J."/>
            <person name="Maclean D."/>
            <person name="Jones J.D."/>
        </authorList>
    </citation>
    <scope>NUCLEOTIDE SEQUENCE</scope>
</reference>
<dbReference type="SUPFAM" id="SSF48371">
    <property type="entry name" value="ARM repeat"/>
    <property type="match status" value="1"/>
</dbReference>
<sequence length="410" mass="45298">MSTIDTLHVREAPITTSNVRHLRSSGSSLHNITTGQHLTNHEIKPFAYFSQDSSVNEAFGLRKWPQLLSYLEKGDMTLRKNTLRCLTRILKNPQDASMCLRHGLLAFIERGIISSEDKEFQKLAAHVFSVVVECSNGRLEVSKAHRNNLDELDDGTTATLLDRIRPVFATLGISSDETSRATCLFLYDAFISLSQTCVGAQIITLHGFVSIILDHIRWSPKSVSNKSDIRIQAFHLLRNVVNDGLEATGALILDLEALQLCSKYLRHVNYHVQVGACDAIAAISYIDRAKQVALEFGVVKELSQLLTYANRKVQGACAGALMSLAINDEAKSVMISNNALLVMPQLLKCPEDSVKLNVLKLIAVVAAHPEARKQLNTSLIIDSLTSLIQLQDPLLSKPAKIALAVVEWRI</sequence>
<feature type="repeat" description="ARM" evidence="1">
    <location>
        <begin position="297"/>
        <end position="339"/>
    </location>
</feature>
<organism evidence="2">
    <name type="scientific">Albugo laibachii Nc14</name>
    <dbReference type="NCBI Taxonomy" id="890382"/>
    <lineage>
        <taxon>Eukaryota</taxon>
        <taxon>Sar</taxon>
        <taxon>Stramenopiles</taxon>
        <taxon>Oomycota</taxon>
        <taxon>Peronosporomycetes</taxon>
        <taxon>Albuginales</taxon>
        <taxon>Albuginaceae</taxon>
        <taxon>Albugo</taxon>
    </lineage>
</organism>
<dbReference type="InterPro" id="IPR042856">
    <property type="entry name" value="RSP14"/>
</dbReference>
<dbReference type="HOGENOM" id="CLU_038887_0_0_1"/>
<accession>F0WH86</accession>
<dbReference type="PANTHER" id="PTHR15599">
    <property type="entry name" value="RTDR1"/>
    <property type="match status" value="1"/>
</dbReference>
<evidence type="ECO:0000313" key="2">
    <source>
        <dbReference type="EMBL" id="CCA20601.1"/>
    </source>
</evidence>